<feature type="region of interest" description="Disordered" evidence="1">
    <location>
        <begin position="36"/>
        <end position="65"/>
    </location>
</feature>
<name>A0AAV4UCF1_9ARAC</name>
<evidence type="ECO:0000313" key="2">
    <source>
        <dbReference type="EMBL" id="GIY55423.1"/>
    </source>
</evidence>
<feature type="compositionally biased region" description="Basic and acidic residues" evidence="1">
    <location>
        <begin position="36"/>
        <end position="52"/>
    </location>
</feature>
<protein>
    <recommendedName>
        <fullName evidence="4">Ribosomal protein S12</fullName>
    </recommendedName>
</protein>
<comment type="caution">
    <text evidence="2">The sequence shown here is derived from an EMBL/GenBank/DDBJ whole genome shotgun (WGS) entry which is preliminary data.</text>
</comment>
<dbReference type="EMBL" id="BPLQ01011078">
    <property type="protein sequence ID" value="GIY55423.1"/>
    <property type="molecule type" value="Genomic_DNA"/>
</dbReference>
<dbReference type="Proteomes" id="UP001054837">
    <property type="component" value="Unassembled WGS sequence"/>
</dbReference>
<evidence type="ECO:0000256" key="1">
    <source>
        <dbReference type="SAM" id="MobiDB-lite"/>
    </source>
</evidence>
<sequence length="84" mass="9166">MSKIRSAFTKVSSTTFILQCARSFLVRFIKSKSDVARKSCESRRRKPNKIDQKPPTVQIKAISGLKAPGAIRQTSINKTGGGVG</sequence>
<reference evidence="2 3" key="1">
    <citation type="submission" date="2021-06" db="EMBL/GenBank/DDBJ databases">
        <title>Caerostris darwini draft genome.</title>
        <authorList>
            <person name="Kono N."/>
            <person name="Arakawa K."/>
        </authorList>
    </citation>
    <scope>NUCLEOTIDE SEQUENCE [LARGE SCALE GENOMIC DNA]</scope>
</reference>
<keyword evidence="3" id="KW-1185">Reference proteome</keyword>
<gene>
    <name evidence="2" type="ORF">CDAR_641</name>
</gene>
<evidence type="ECO:0000313" key="3">
    <source>
        <dbReference type="Proteomes" id="UP001054837"/>
    </source>
</evidence>
<dbReference type="AlphaFoldDB" id="A0AAV4UCF1"/>
<accession>A0AAV4UCF1</accession>
<evidence type="ECO:0008006" key="4">
    <source>
        <dbReference type="Google" id="ProtNLM"/>
    </source>
</evidence>
<proteinExistence type="predicted"/>
<organism evidence="2 3">
    <name type="scientific">Caerostris darwini</name>
    <dbReference type="NCBI Taxonomy" id="1538125"/>
    <lineage>
        <taxon>Eukaryota</taxon>
        <taxon>Metazoa</taxon>
        <taxon>Ecdysozoa</taxon>
        <taxon>Arthropoda</taxon>
        <taxon>Chelicerata</taxon>
        <taxon>Arachnida</taxon>
        <taxon>Araneae</taxon>
        <taxon>Araneomorphae</taxon>
        <taxon>Entelegynae</taxon>
        <taxon>Araneoidea</taxon>
        <taxon>Araneidae</taxon>
        <taxon>Caerostris</taxon>
    </lineage>
</organism>